<evidence type="ECO:0000313" key="3">
    <source>
        <dbReference type="Ensembl" id="ENSOABP00000063034.1"/>
    </source>
</evidence>
<keyword evidence="4" id="KW-1185">Reference proteome</keyword>
<dbReference type="AlphaFoldDB" id="A0AAZ1X5W3"/>
<dbReference type="Gene3D" id="3.15.20.10">
    <property type="entry name" value="Bactericidal permeability-increasing protein, domain 2"/>
    <property type="match status" value="1"/>
</dbReference>
<dbReference type="InterPro" id="IPR001124">
    <property type="entry name" value="Lipid-bd_serum_glycop_C"/>
</dbReference>
<dbReference type="InterPro" id="IPR017943">
    <property type="entry name" value="Bactericidal_perm-incr_a/b_dom"/>
</dbReference>
<dbReference type="Ensembl" id="ENSOABT00000081138.1">
    <property type="protein sequence ID" value="ENSOABP00000063034.1"/>
    <property type="gene ID" value="ENSOABG00000026123.1"/>
</dbReference>
<reference evidence="4" key="1">
    <citation type="submission" date="2020-03" db="EMBL/GenBank/DDBJ databases">
        <title>Evolution of repeat sequences and sex chromosomes of tilapia species revealed by chromosome-level genomes.</title>
        <authorList>
            <person name="Xu L."/>
            <person name="Tao W."/>
            <person name="Wang D."/>
            <person name="Zhou Q."/>
        </authorList>
    </citation>
    <scope>NUCLEOTIDE SEQUENCE [LARGE SCALE GENOMIC DNA]</scope>
    <source>
        <strain evidence="4">Israel</strain>
    </source>
</reference>
<name>A0AAZ1X5W3_OREAU</name>
<dbReference type="PANTHER" id="PTHR10504:SF16">
    <property type="entry name" value="PHOSPHOLIPID TRANSFER PROTEIN"/>
    <property type="match status" value="1"/>
</dbReference>
<reference evidence="3" key="2">
    <citation type="submission" date="2025-08" db="UniProtKB">
        <authorList>
            <consortium name="Ensembl"/>
        </authorList>
    </citation>
    <scope>IDENTIFICATION</scope>
</reference>
<feature type="domain" description="Lipid-binding serum glycoprotein C-terminal" evidence="2">
    <location>
        <begin position="225"/>
        <end position="286"/>
    </location>
</feature>
<proteinExistence type="predicted"/>
<dbReference type="Proteomes" id="UP000472276">
    <property type="component" value="Unassembled WGS sequence"/>
</dbReference>
<dbReference type="SUPFAM" id="SSF55394">
    <property type="entry name" value="Bactericidal permeability-increasing protein, BPI"/>
    <property type="match status" value="2"/>
</dbReference>
<evidence type="ECO:0000313" key="4">
    <source>
        <dbReference type="Proteomes" id="UP000472276"/>
    </source>
</evidence>
<dbReference type="InterPro" id="IPR032942">
    <property type="entry name" value="BPI/LBP/Plunc"/>
</dbReference>
<reference evidence="3" key="3">
    <citation type="submission" date="2025-09" db="UniProtKB">
        <authorList>
            <consortium name="Ensembl"/>
        </authorList>
    </citation>
    <scope>IDENTIFICATION</scope>
</reference>
<sequence>MKSCVVIFFFLVSLISSDKAAPPPGIKVRITEKVKDLGLMYLKGLVNKQFPIEKRFLPIKSVTLTKLQADPAQVDFRFQEKIGLQFKIKDLKFSLELQRELNVPFTQVNIIKGTTTLTGEGVTATIIVRMNKNLQGHLNVEIPRDNCKINADTIRTTSTGFTGPAWDFLRPLYQYLFNNQICPALQPMINNKLKDLPMMRTVYEDHQLDLDYSLTSDIAVTSRSLDISFKGLMSVHGQAVDTDSIRPGKEPVFTETNKMVYVGISEFFFNGAAMAIYKSGPFKFNVPE</sequence>
<dbReference type="GO" id="GO:0035627">
    <property type="term" value="P:ceramide transport"/>
    <property type="evidence" value="ECO:0007669"/>
    <property type="project" value="TreeGrafter"/>
</dbReference>
<dbReference type="GO" id="GO:0008289">
    <property type="term" value="F:lipid binding"/>
    <property type="evidence" value="ECO:0007669"/>
    <property type="project" value="InterPro"/>
</dbReference>
<dbReference type="GO" id="GO:1990050">
    <property type="term" value="F:phosphatidic acid transfer activity"/>
    <property type="evidence" value="ECO:0007669"/>
    <property type="project" value="TreeGrafter"/>
</dbReference>
<protein>
    <recommendedName>
        <fullName evidence="2">Lipid-binding serum glycoprotein C-terminal domain-containing protein</fullName>
    </recommendedName>
</protein>
<feature type="signal peptide" evidence="1">
    <location>
        <begin position="1"/>
        <end position="20"/>
    </location>
</feature>
<dbReference type="GO" id="GO:0034375">
    <property type="term" value="P:high-density lipoprotein particle remodeling"/>
    <property type="evidence" value="ECO:0007669"/>
    <property type="project" value="TreeGrafter"/>
</dbReference>
<dbReference type="GO" id="GO:1904121">
    <property type="term" value="F:phosphatidylethanolamine transfer activity"/>
    <property type="evidence" value="ECO:0007669"/>
    <property type="project" value="TreeGrafter"/>
</dbReference>
<keyword evidence="1" id="KW-0732">Signal</keyword>
<dbReference type="GO" id="GO:0120017">
    <property type="term" value="F:ceramide transfer activity"/>
    <property type="evidence" value="ECO:0007669"/>
    <property type="project" value="TreeGrafter"/>
</dbReference>
<evidence type="ECO:0000256" key="1">
    <source>
        <dbReference type="SAM" id="SignalP"/>
    </source>
</evidence>
<dbReference type="Pfam" id="PF02886">
    <property type="entry name" value="LBP_BPI_CETP_C"/>
    <property type="match status" value="1"/>
</dbReference>
<accession>A0AAZ1X5W3</accession>
<dbReference type="Gene3D" id="3.15.10.10">
    <property type="entry name" value="Bactericidal permeability-increasing protein, domain 1"/>
    <property type="match status" value="1"/>
</dbReference>
<evidence type="ECO:0000259" key="2">
    <source>
        <dbReference type="Pfam" id="PF02886"/>
    </source>
</evidence>
<organism evidence="3 4">
    <name type="scientific">Oreochromis aureus</name>
    <name type="common">Israeli tilapia</name>
    <name type="synonym">Chromis aureus</name>
    <dbReference type="NCBI Taxonomy" id="47969"/>
    <lineage>
        <taxon>Eukaryota</taxon>
        <taxon>Metazoa</taxon>
        <taxon>Chordata</taxon>
        <taxon>Craniata</taxon>
        <taxon>Vertebrata</taxon>
        <taxon>Euteleostomi</taxon>
        <taxon>Actinopterygii</taxon>
        <taxon>Neopterygii</taxon>
        <taxon>Teleostei</taxon>
        <taxon>Neoteleostei</taxon>
        <taxon>Acanthomorphata</taxon>
        <taxon>Ovalentaria</taxon>
        <taxon>Cichlomorphae</taxon>
        <taxon>Cichliformes</taxon>
        <taxon>Cichlidae</taxon>
        <taxon>African cichlids</taxon>
        <taxon>Pseudocrenilabrinae</taxon>
        <taxon>Oreochromini</taxon>
        <taxon>Oreochromis</taxon>
    </lineage>
</organism>
<feature type="chain" id="PRO_5044295756" description="Lipid-binding serum glycoprotein C-terminal domain-containing protein" evidence="1">
    <location>
        <begin position="21"/>
        <end position="288"/>
    </location>
</feature>
<dbReference type="PANTHER" id="PTHR10504">
    <property type="entry name" value="BACTERICIDAL PERMEABILITY-INCREASING BPI PROTEIN-RELATED"/>
    <property type="match status" value="1"/>
</dbReference>
<dbReference type="GO" id="GO:0005615">
    <property type="term" value="C:extracellular space"/>
    <property type="evidence" value="ECO:0007669"/>
    <property type="project" value="TreeGrafter"/>
</dbReference>